<evidence type="ECO:0000313" key="1">
    <source>
        <dbReference type="EMBL" id="KGF52318.1"/>
    </source>
</evidence>
<reference evidence="1 2" key="1">
    <citation type="submission" date="2011-08" db="EMBL/GenBank/DDBJ databases">
        <title>The Genome Sequence of Clostridium orbiscindens 1_3_50AFAA.</title>
        <authorList>
            <consortium name="The Broad Institute Genome Sequencing Platform"/>
            <person name="Earl A."/>
            <person name="Ward D."/>
            <person name="Feldgarden M."/>
            <person name="Gevers D."/>
            <person name="Daigneault M."/>
            <person name="Strauss J."/>
            <person name="Allen-Vercoe E."/>
            <person name="Young S.K."/>
            <person name="Zeng Q."/>
            <person name="Gargeya S."/>
            <person name="Fitzgerald M."/>
            <person name="Haas B."/>
            <person name="Abouelleil A."/>
            <person name="Alvarado L."/>
            <person name="Arachchi H.M."/>
            <person name="Berlin A."/>
            <person name="Brown A."/>
            <person name="Chapman S.B."/>
            <person name="Chen Z."/>
            <person name="Dunbar C."/>
            <person name="Freedman E."/>
            <person name="Gearin G."/>
            <person name="Gellesch M."/>
            <person name="Goldberg J."/>
            <person name="Griggs A."/>
            <person name="Gujja S."/>
            <person name="Heiman D."/>
            <person name="Howarth C."/>
            <person name="Larson L."/>
            <person name="Lui A."/>
            <person name="MacDonald P.J.P."/>
            <person name="Montmayeur A."/>
            <person name="Murphy C."/>
            <person name="Neiman D."/>
            <person name="Pearson M."/>
            <person name="Priest M."/>
            <person name="Roberts A."/>
            <person name="Saif S."/>
            <person name="Shea T."/>
            <person name="Shenoy N."/>
            <person name="Sisk P."/>
            <person name="Stolte C."/>
            <person name="Sykes S."/>
            <person name="Wortman J."/>
            <person name="Nusbaum C."/>
            <person name="Birren B."/>
        </authorList>
    </citation>
    <scope>NUCLEOTIDE SEQUENCE [LARGE SCALE GENOMIC DNA]</scope>
    <source>
        <strain evidence="1 2">1_3_50AFAA</strain>
    </source>
</reference>
<accession>A0A096AZ58</accession>
<dbReference type="RefSeq" id="WP_044943626.1">
    <property type="nucleotide sequence ID" value="NZ_KN174169.1"/>
</dbReference>
<organism evidence="1 2">
    <name type="scientific">Flavonifractor plautii 1_3_50AFAA</name>
    <dbReference type="NCBI Taxonomy" id="742738"/>
    <lineage>
        <taxon>Bacteria</taxon>
        <taxon>Bacillati</taxon>
        <taxon>Bacillota</taxon>
        <taxon>Clostridia</taxon>
        <taxon>Eubacteriales</taxon>
        <taxon>Oscillospiraceae</taxon>
        <taxon>Flavonifractor</taxon>
    </lineage>
</organism>
<keyword evidence="2" id="KW-1185">Reference proteome</keyword>
<gene>
    <name evidence="1" type="ORF">HMPREF9460_04074</name>
</gene>
<evidence type="ECO:0000313" key="2">
    <source>
        <dbReference type="Proteomes" id="UP000029585"/>
    </source>
</evidence>
<proteinExistence type="predicted"/>
<dbReference type="eggNOG" id="ENOG50303TN">
    <property type="taxonomic scope" value="Bacteria"/>
</dbReference>
<name>A0A096AZ58_FLAPL</name>
<comment type="caution">
    <text evidence="1">The sequence shown here is derived from an EMBL/GenBank/DDBJ whole genome shotgun (WGS) entry which is preliminary data.</text>
</comment>
<dbReference type="AlphaFoldDB" id="A0A096AZ58"/>
<dbReference type="EMBL" id="ADLO01000127">
    <property type="protein sequence ID" value="KGF52318.1"/>
    <property type="molecule type" value="Genomic_DNA"/>
</dbReference>
<protein>
    <submittedName>
        <fullName evidence="1">Uncharacterized protein</fullName>
    </submittedName>
</protein>
<dbReference type="PATRIC" id="fig|742738.3.peg.4188"/>
<dbReference type="HOGENOM" id="CLU_2154012_0_0_9"/>
<dbReference type="Proteomes" id="UP000029585">
    <property type="component" value="Unassembled WGS sequence"/>
</dbReference>
<sequence length="111" mass="12759">MTLNQRIIQALKPLGLPVVPDVDTLHRPRCLVFNYDLIPAQPADNRPTWYKALIQVHLYLPLENDGREIRRQVLEALVDAGMTWPEIIDATDEETQHKVFECETLVGKDDL</sequence>